<evidence type="ECO:0000313" key="2">
    <source>
        <dbReference type="EMBL" id="KAF0330862.1"/>
    </source>
</evidence>
<feature type="signal peptide" evidence="1">
    <location>
        <begin position="1"/>
        <end position="24"/>
    </location>
</feature>
<proteinExistence type="predicted"/>
<sequence length="159" mass="17716">MRFLNAIKTIALLGAFVVDTTVSASPILGNITLHDAVPKTYTSIKGIAIPPDTKLLPPTTDVERGRYLYLVRLKDDLPDEVLKGHHLLLKYTNNPWDGGRYNTSSYRLQPWPSYDGIFDSKALKAIGAREEVYFISPKDPSQFGQVKGDVKKFGDGYQS</sequence>
<keyword evidence="3" id="KW-1185">Reference proteome</keyword>
<organism evidence="2 3">
    <name type="scientific">Colletotrichum asianum</name>
    <dbReference type="NCBI Taxonomy" id="702518"/>
    <lineage>
        <taxon>Eukaryota</taxon>
        <taxon>Fungi</taxon>
        <taxon>Dikarya</taxon>
        <taxon>Ascomycota</taxon>
        <taxon>Pezizomycotina</taxon>
        <taxon>Sordariomycetes</taxon>
        <taxon>Hypocreomycetidae</taxon>
        <taxon>Glomerellales</taxon>
        <taxon>Glomerellaceae</taxon>
        <taxon>Colletotrichum</taxon>
        <taxon>Colletotrichum gloeosporioides species complex</taxon>
    </lineage>
</organism>
<protein>
    <submittedName>
        <fullName evidence="2">Uncharacterized protein</fullName>
    </submittedName>
</protein>
<accession>A0A8H3ZWL5</accession>
<dbReference type="AlphaFoldDB" id="A0A8H3ZWL5"/>
<dbReference type="OrthoDB" id="4810105at2759"/>
<feature type="chain" id="PRO_5034739790" evidence="1">
    <location>
        <begin position="25"/>
        <end position="159"/>
    </location>
</feature>
<evidence type="ECO:0000256" key="1">
    <source>
        <dbReference type="SAM" id="SignalP"/>
    </source>
</evidence>
<keyword evidence="1" id="KW-0732">Signal</keyword>
<evidence type="ECO:0000313" key="3">
    <source>
        <dbReference type="Proteomes" id="UP000434172"/>
    </source>
</evidence>
<reference evidence="2 3" key="1">
    <citation type="submission" date="2019-12" db="EMBL/GenBank/DDBJ databases">
        <title>A genome sequence resource for the geographically widespread anthracnose pathogen Colletotrichum asianum.</title>
        <authorList>
            <person name="Meng Y."/>
        </authorList>
    </citation>
    <scope>NUCLEOTIDE SEQUENCE [LARGE SCALE GENOMIC DNA]</scope>
    <source>
        <strain evidence="2 3">ICMP 18580</strain>
    </source>
</reference>
<dbReference type="EMBL" id="WOWK01000005">
    <property type="protein sequence ID" value="KAF0330862.1"/>
    <property type="molecule type" value="Genomic_DNA"/>
</dbReference>
<comment type="caution">
    <text evidence="2">The sequence shown here is derived from an EMBL/GenBank/DDBJ whole genome shotgun (WGS) entry which is preliminary data.</text>
</comment>
<gene>
    <name evidence="2" type="ORF">GQ607_001731</name>
</gene>
<name>A0A8H3ZWL5_9PEZI</name>
<dbReference type="Proteomes" id="UP000434172">
    <property type="component" value="Unassembled WGS sequence"/>
</dbReference>